<evidence type="ECO:0000313" key="8">
    <source>
        <dbReference type="Proteomes" id="UP000231586"/>
    </source>
</evidence>
<dbReference type="GO" id="GO:0004725">
    <property type="term" value="F:protein tyrosine phosphatase activity"/>
    <property type="evidence" value="ECO:0007669"/>
    <property type="project" value="InterPro"/>
</dbReference>
<reference evidence="7 8" key="1">
    <citation type="submission" date="2017-11" db="EMBL/GenBank/DDBJ databases">
        <title>Genomic Encyclopedia of Archaeal and Bacterial Type Strains, Phase II (KMG-II): From Individual Species to Whole Genera.</title>
        <authorList>
            <person name="Goeker M."/>
        </authorList>
    </citation>
    <scope>NUCLEOTIDE SEQUENCE [LARGE SCALE GENOMIC DNA]</scope>
    <source>
        <strain evidence="7 8">DSM 22413</strain>
    </source>
</reference>
<dbReference type="RefSeq" id="WP_245858934.1">
    <property type="nucleotide sequence ID" value="NZ_PGTZ01000006.1"/>
</dbReference>
<evidence type="ECO:0000256" key="1">
    <source>
        <dbReference type="ARBA" id="ARBA00011063"/>
    </source>
</evidence>
<dbReference type="PANTHER" id="PTHR11717">
    <property type="entry name" value="LOW MOLECULAR WEIGHT PROTEIN TYROSINE PHOSPHATASE"/>
    <property type="match status" value="1"/>
</dbReference>
<evidence type="ECO:0000256" key="5">
    <source>
        <dbReference type="SAM" id="MobiDB-lite"/>
    </source>
</evidence>
<gene>
    <name evidence="7" type="ORF">CLV34_0575</name>
</gene>
<dbReference type="PANTHER" id="PTHR11717:SF31">
    <property type="entry name" value="LOW MOLECULAR WEIGHT PROTEIN-TYROSINE-PHOSPHATASE ETP-RELATED"/>
    <property type="match status" value="1"/>
</dbReference>
<dbReference type="SMART" id="SM00226">
    <property type="entry name" value="LMWPc"/>
    <property type="match status" value="1"/>
</dbReference>
<dbReference type="SUPFAM" id="SSF52788">
    <property type="entry name" value="Phosphotyrosine protein phosphatases I"/>
    <property type="match status" value="1"/>
</dbReference>
<evidence type="ECO:0000256" key="4">
    <source>
        <dbReference type="PIRSR" id="PIRSR617867-1"/>
    </source>
</evidence>
<dbReference type="Gene3D" id="3.40.50.2300">
    <property type="match status" value="1"/>
</dbReference>
<evidence type="ECO:0000256" key="3">
    <source>
        <dbReference type="ARBA" id="ARBA00022912"/>
    </source>
</evidence>
<keyword evidence="3" id="KW-0904">Protein phosphatase</keyword>
<feature type="region of interest" description="Disordered" evidence="5">
    <location>
        <begin position="160"/>
        <end position="184"/>
    </location>
</feature>
<organism evidence="7 8">
    <name type="scientific">Luteimicrobium subarcticum</name>
    <dbReference type="NCBI Taxonomy" id="620910"/>
    <lineage>
        <taxon>Bacteria</taxon>
        <taxon>Bacillati</taxon>
        <taxon>Actinomycetota</taxon>
        <taxon>Actinomycetes</taxon>
        <taxon>Micrococcales</taxon>
        <taxon>Luteimicrobium</taxon>
    </lineage>
</organism>
<dbReference type="Pfam" id="PF01451">
    <property type="entry name" value="LMWPc"/>
    <property type="match status" value="1"/>
</dbReference>
<proteinExistence type="inferred from homology"/>
<dbReference type="InterPro" id="IPR036196">
    <property type="entry name" value="Ptyr_pPase_sf"/>
</dbReference>
<comment type="caution">
    <text evidence="7">The sequence shown here is derived from an EMBL/GenBank/DDBJ whole genome shotgun (WGS) entry which is preliminary data.</text>
</comment>
<dbReference type="Proteomes" id="UP000231586">
    <property type="component" value="Unassembled WGS sequence"/>
</dbReference>
<name>A0A2M8WUZ1_9MICO</name>
<keyword evidence="8" id="KW-1185">Reference proteome</keyword>
<dbReference type="InterPro" id="IPR023485">
    <property type="entry name" value="Ptyr_pPase"/>
</dbReference>
<evidence type="ECO:0000259" key="6">
    <source>
        <dbReference type="SMART" id="SM00226"/>
    </source>
</evidence>
<protein>
    <submittedName>
        <fullName evidence="7">Protein-tyrosine phosphatase</fullName>
    </submittedName>
</protein>
<dbReference type="InterPro" id="IPR017867">
    <property type="entry name" value="Tyr_phospatase_low_mol_wt"/>
</dbReference>
<feature type="active site" description="Nucleophile" evidence="4">
    <location>
        <position position="22"/>
    </location>
</feature>
<sequence length="207" mass="21202">MTLPPAAPGAQGAPLRRVLFVCTGNVCRSPAAERLTAARLGRAGAAGDGVLVRSAGTGALVGAPIAPPMARLLADHGADPTGFRARALTHEMVEEADLVLALSREHRSVVVGLDPSALARTFTLRQLARFAALGAGATPTPHSGGSTPSVGERLMALRDAARSGRRAPARPEDDDVADPYGQRSAAYRRSMQEIEAAVDAIASAVGA</sequence>
<feature type="active site" evidence="4">
    <location>
        <position position="28"/>
    </location>
</feature>
<comment type="similarity">
    <text evidence="1">Belongs to the low molecular weight phosphotyrosine protein phosphatase family.</text>
</comment>
<evidence type="ECO:0000313" key="7">
    <source>
        <dbReference type="EMBL" id="PJI94729.1"/>
    </source>
</evidence>
<evidence type="ECO:0000256" key="2">
    <source>
        <dbReference type="ARBA" id="ARBA00022801"/>
    </source>
</evidence>
<keyword evidence="2" id="KW-0378">Hydrolase</keyword>
<dbReference type="EMBL" id="PGTZ01000006">
    <property type="protein sequence ID" value="PJI94729.1"/>
    <property type="molecule type" value="Genomic_DNA"/>
</dbReference>
<dbReference type="InterPro" id="IPR050438">
    <property type="entry name" value="LMW_PTPase"/>
</dbReference>
<dbReference type="AlphaFoldDB" id="A0A2M8WUZ1"/>
<accession>A0A2M8WUZ1</accession>
<dbReference type="PRINTS" id="PR00719">
    <property type="entry name" value="LMWPTPASE"/>
</dbReference>
<feature type="domain" description="Phosphotyrosine protein phosphatase I" evidence="6">
    <location>
        <begin position="16"/>
        <end position="204"/>
    </location>
</feature>